<dbReference type="AlphaFoldDB" id="A0AAJ6T9I0"/>
<feature type="region of interest" description="Disordered" evidence="2">
    <location>
        <begin position="849"/>
        <end position="887"/>
    </location>
</feature>
<keyword evidence="3" id="KW-1185">Reference proteome</keyword>
<dbReference type="SUPFAM" id="SSF48452">
    <property type="entry name" value="TPR-like"/>
    <property type="match status" value="1"/>
</dbReference>
<dbReference type="InterPro" id="IPR044650">
    <property type="entry name" value="SRFR1-like"/>
</dbReference>
<dbReference type="InterPro" id="IPR011990">
    <property type="entry name" value="TPR-like_helical_dom_sf"/>
</dbReference>
<keyword evidence="1" id="KW-0802">TPR repeat</keyword>
<dbReference type="Proteomes" id="UP000694918">
    <property type="component" value="Unplaced"/>
</dbReference>
<evidence type="ECO:0000313" key="4">
    <source>
        <dbReference type="RefSeq" id="XP_011006780.1"/>
    </source>
</evidence>
<feature type="compositionally biased region" description="Low complexity" evidence="2">
    <location>
        <begin position="876"/>
        <end position="886"/>
    </location>
</feature>
<feature type="repeat" description="TPR" evidence="1">
    <location>
        <begin position="471"/>
        <end position="504"/>
    </location>
</feature>
<feature type="region of interest" description="Disordered" evidence="2">
    <location>
        <begin position="294"/>
        <end position="319"/>
    </location>
</feature>
<reference evidence="4" key="1">
    <citation type="submission" date="2025-08" db="UniProtKB">
        <authorList>
            <consortium name="RefSeq"/>
        </authorList>
    </citation>
    <scope>IDENTIFICATION</scope>
</reference>
<feature type="repeat" description="TPR" evidence="1">
    <location>
        <begin position="437"/>
        <end position="470"/>
    </location>
</feature>
<feature type="repeat" description="TPR" evidence="1">
    <location>
        <begin position="675"/>
        <end position="708"/>
    </location>
</feature>
<proteinExistence type="predicted"/>
<dbReference type="InterPro" id="IPR019734">
    <property type="entry name" value="TPR_rpt"/>
</dbReference>
<dbReference type="PROSITE" id="PS50005">
    <property type="entry name" value="TPR"/>
    <property type="match status" value="6"/>
</dbReference>
<dbReference type="GO" id="GO:0045892">
    <property type="term" value="P:negative regulation of DNA-templated transcription"/>
    <property type="evidence" value="ECO:0007669"/>
    <property type="project" value="InterPro"/>
</dbReference>
<evidence type="ECO:0000256" key="2">
    <source>
        <dbReference type="SAM" id="MobiDB-lite"/>
    </source>
</evidence>
<feature type="compositionally biased region" description="Basic and acidic residues" evidence="2">
    <location>
        <begin position="237"/>
        <end position="246"/>
    </location>
</feature>
<evidence type="ECO:0000256" key="1">
    <source>
        <dbReference type="PROSITE-ProRule" id="PRU00339"/>
    </source>
</evidence>
<feature type="repeat" description="TPR" evidence="1">
    <location>
        <begin position="573"/>
        <end position="606"/>
    </location>
</feature>
<dbReference type="Pfam" id="PF13432">
    <property type="entry name" value="TPR_16"/>
    <property type="match status" value="1"/>
</dbReference>
<dbReference type="GeneID" id="105112699"/>
<dbReference type="PANTHER" id="PTHR44749:SF1">
    <property type="entry name" value="TETRATRICOPEPTIDE-LIKE HELICAL DOMAIN-CONTAINING PROTEIN"/>
    <property type="match status" value="1"/>
</dbReference>
<dbReference type="Gene3D" id="1.25.40.10">
    <property type="entry name" value="Tetratricopeptide repeat domain"/>
    <property type="match status" value="4"/>
</dbReference>
<accession>A0AAJ6T9I0</accession>
<dbReference type="RefSeq" id="XP_011006780.1">
    <property type="nucleotide sequence ID" value="XM_011008478.1"/>
</dbReference>
<name>A0AAJ6T9I0_POPEU</name>
<dbReference type="SMART" id="SM00028">
    <property type="entry name" value="TPR"/>
    <property type="match status" value="10"/>
</dbReference>
<dbReference type="PANTHER" id="PTHR44749">
    <property type="entry name" value="SUPPRESSOR OF RPS4-RLD 1"/>
    <property type="match status" value="1"/>
</dbReference>
<feature type="repeat" description="TPR" evidence="1">
    <location>
        <begin position="505"/>
        <end position="538"/>
    </location>
</feature>
<protein>
    <submittedName>
        <fullName evidence="4">Suppressor of RPS4-RLD 1 isoform X1</fullName>
    </submittedName>
</protein>
<evidence type="ECO:0000313" key="3">
    <source>
        <dbReference type="Proteomes" id="UP000694918"/>
    </source>
</evidence>
<sequence>MNPARAKIKKHQPIRFKQLLSTRVNPTSSTLVFSTTASPFLLPHFAVLFLPPPPHFFVSHFTPLSFTDNNRSRRRKKPNNTDELSATDFSMASAISERVELAKLCSSRDWSKAIRVLDSLLVQSCAIQDICNRAFCYSQLELHKHVIKDCDRALQLDPMLLQAYILKGRAFSSLGRKDDALLVWEQGYEHALHQSADLKQLLELEELLKFAKQDRSAGCETHVVESRLSMYASESQPHSKSDETSKHQNKLSDISNLCSGSRNVLGNHSKSGDNFEIHKGISDEVGRSLKLVPESGCHTNEKSSETSKNPSKASDKSELCSELRDAPEICCKSGDNFDMDNGLDDKAEGNQKPGILVNDNHDILDLPNHVSESCSGASNASELSSRLSMIPGNLGDTSEILSKSSNKVNMHNEVTDETKGNKKLCVTRISKTKSISVDFRLSRGIAQVNEGKYATAISIFDQILKEDPTYPEALIGRGTARAFKRELGSAIADFSKAIESNPSAGEAWKRRGQARAALGESAEAINDLTKALEFEPNSADILHERGIVNYKFKDFDAAVEDLSACVKLDMDNMSAYTYLGLALSSIGEYKKAEEAHLKAIQLDRNFLEAWAHLTQFYQDLANSTKALDCINQVLQIDPRFAKAYHLRGLLLYGMGEHRKAIKDLSIGLSIENANIESLYLRASCYHAIGEYGEAVKDYDATLDLELDSMEKFVLQCLAFYQKEIALYTASKINSEFCWFDIDGDIDPLFKEYWCKRLHPKNVCEKVYRQPPLRDSLKKGKLRKQDFATTKQKIALLAAADSIGLKIQYDCYGFLCNRRQHRMAGLAIIEIAQKVAKAWRSLQNEWKHSNKSTSKYGKRVRRRINTPSQNRGGAGCSTSSSSETTTSYGILEDRSSGRSMMSWKDVYSMAVKWRQISEPCDPVVWVNKLSEEFNSGFGSHTPMILGQAKVIRYYQNYERTFDVVKTIMKDKLFVHNKSDNIIDLPKDKIQAIIDAKNCSDLYNVVGEDFWLATWCSSTAFEEKQLEGTRITLVKMGEVGFDFAIRTPCMPSRWDDFDAEMTMAWEAVCNAYCGETYGSTDFDVLENVRDAILRMTYYWYNFMPLSRGSAVVGFTVLLGLLLAANMEFTGKIPKGIQVDWEAILNFDPNSFAESVKRWLYPSLKITTSWKDYPDVASTLATTGSVVAALSSYDD</sequence>
<feature type="repeat" description="TPR" evidence="1">
    <location>
        <begin position="607"/>
        <end position="640"/>
    </location>
</feature>
<dbReference type="KEGG" id="peu:105112699"/>
<organism evidence="3 4">
    <name type="scientific">Populus euphratica</name>
    <name type="common">Euphrates poplar</name>
    <dbReference type="NCBI Taxonomy" id="75702"/>
    <lineage>
        <taxon>Eukaryota</taxon>
        <taxon>Viridiplantae</taxon>
        <taxon>Streptophyta</taxon>
        <taxon>Embryophyta</taxon>
        <taxon>Tracheophyta</taxon>
        <taxon>Spermatophyta</taxon>
        <taxon>Magnoliopsida</taxon>
        <taxon>eudicotyledons</taxon>
        <taxon>Gunneridae</taxon>
        <taxon>Pentapetalae</taxon>
        <taxon>rosids</taxon>
        <taxon>fabids</taxon>
        <taxon>Malpighiales</taxon>
        <taxon>Salicaceae</taxon>
        <taxon>Saliceae</taxon>
        <taxon>Populus</taxon>
    </lineage>
</organism>
<gene>
    <name evidence="4" type="primary">LOC105112699</name>
</gene>
<dbReference type="Pfam" id="PF13181">
    <property type="entry name" value="TPR_8"/>
    <property type="match status" value="1"/>
</dbReference>
<feature type="region of interest" description="Disordered" evidence="2">
    <location>
        <begin position="230"/>
        <end position="254"/>
    </location>
</feature>